<sequence>MTLQAPHPSRPVSFLQAFLRSEALGGYVLMLAAAVALVIANSPLAPHYFEVLGTKLGFQAGPVMLKESVLHWINDGLMAVFFLLVGLEIKREVLDGQLRGAARIVLPGIAALGGMAMPALIYVLINLGSPDTLRGWAIPAATDIAFALGILALLGSRVPTSLKVFLTALAILDDLGAIVIIALFYTSELNLFALAMAGALLACLVCLNRAGVLRLTPYLLIGAVLWYFVLKSGVHATLAGVALALTIPLRPQNQGHAGAHSPLHALEHALHKPVALLIVPVFGFANAGVSFAGMGLSSLAQPVPLGVALGLFLGKQLGVFGFAWLAIKSGVASLPRHASFTQLYGVALLCGIGFTMSLFIGALAFTDPAAVDATKIGVLTGSLASAVMGFLLLRAGAAAAPETKATV</sequence>
<evidence type="ECO:0000313" key="7">
    <source>
        <dbReference type="EMBL" id="CAB3856238.1"/>
    </source>
</evidence>
<keyword evidence="6" id="KW-0813">Transport</keyword>
<comment type="catalytic activity">
    <reaction evidence="6">
        <text>Na(+)(in) + 2 H(+)(out) = Na(+)(out) + 2 H(+)(in)</text>
        <dbReference type="Rhea" id="RHEA:29251"/>
        <dbReference type="ChEBI" id="CHEBI:15378"/>
        <dbReference type="ChEBI" id="CHEBI:29101"/>
    </reaction>
</comment>
<dbReference type="Proteomes" id="UP000494122">
    <property type="component" value="Unassembled WGS sequence"/>
</dbReference>
<dbReference type="Gene3D" id="1.20.1530.10">
    <property type="entry name" value="Na+/H+ antiporter like domain"/>
    <property type="match status" value="1"/>
</dbReference>
<dbReference type="RefSeq" id="WP_175183193.1">
    <property type="nucleotide sequence ID" value="NZ_CADILE010000005.1"/>
</dbReference>
<feature type="transmembrane region" description="Helical" evidence="6">
    <location>
        <begin position="376"/>
        <end position="397"/>
    </location>
</feature>
<dbReference type="PANTHER" id="PTHR30341:SF0">
    <property type="entry name" value="NA(+)_H(+) ANTIPORTER NHAA"/>
    <property type="match status" value="1"/>
</dbReference>
<feature type="transmembrane region" description="Helical" evidence="6">
    <location>
        <begin position="101"/>
        <end position="124"/>
    </location>
</feature>
<evidence type="ECO:0000256" key="5">
    <source>
        <dbReference type="ARBA" id="ARBA00023136"/>
    </source>
</evidence>
<keyword evidence="6" id="KW-0739">Sodium transport</keyword>
<name>A0A6S7DWR6_9BURK</name>
<feature type="transmembrane region" description="Helical" evidence="6">
    <location>
        <begin position="24"/>
        <end position="49"/>
    </location>
</feature>
<dbReference type="InterPro" id="IPR023171">
    <property type="entry name" value="Na/H_antiporter_dom_sf"/>
</dbReference>
<comment type="similarity">
    <text evidence="6">Belongs to the NhaA Na(+)/H(+) (TC 2.A.33) antiporter family.</text>
</comment>
<feature type="transmembrane region" description="Helical" evidence="6">
    <location>
        <begin position="191"/>
        <end position="212"/>
    </location>
</feature>
<dbReference type="NCBIfam" id="TIGR00773">
    <property type="entry name" value="NhaA"/>
    <property type="match status" value="1"/>
</dbReference>
<dbReference type="GO" id="GO:0005886">
    <property type="term" value="C:plasma membrane"/>
    <property type="evidence" value="ECO:0007669"/>
    <property type="project" value="UniProtKB-SubCell"/>
</dbReference>
<dbReference type="HAMAP" id="MF_01844">
    <property type="entry name" value="NhaA"/>
    <property type="match status" value="1"/>
</dbReference>
<comment type="subcellular location">
    <subcellularLocation>
        <location evidence="1">Cell inner membrane</location>
        <topology evidence="1">Multi-pass membrane protein</topology>
    </subcellularLocation>
    <subcellularLocation>
        <location evidence="6">Cell membrane</location>
        <topology evidence="6">Multi-pass membrane protein</topology>
    </subcellularLocation>
</comment>
<evidence type="ECO:0000256" key="2">
    <source>
        <dbReference type="ARBA" id="ARBA00022475"/>
    </source>
</evidence>
<evidence type="ECO:0000256" key="3">
    <source>
        <dbReference type="ARBA" id="ARBA00022692"/>
    </source>
</evidence>
<feature type="transmembrane region" description="Helical" evidence="6">
    <location>
        <begin position="224"/>
        <end position="247"/>
    </location>
</feature>
<feature type="transmembrane region" description="Helical" evidence="6">
    <location>
        <begin position="343"/>
        <end position="364"/>
    </location>
</feature>
<keyword evidence="4 6" id="KW-1133">Transmembrane helix</keyword>
<dbReference type="Pfam" id="PF06965">
    <property type="entry name" value="Na_H_antiport_1"/>
    <property type="match status" value="1"/>
</dbReference>
<dbReference type="EMBL" id="CADILE010000005">
    <property type="protein sequence ID" value="CAB3856238.1"/>
    <property type="molecule type" value="Genomic_DNA"/>
</dbReference>
<keyword evidence="6" id="KW-0050">Antiport</keyword>
<dbReference type="InterPro" id="IPR004670">
    <property type="entry name" value="NhaA"/>
</dbReference>
<dbReference type="NCBIfam" id="NF007111">
    <property type="entry name" value="PRK09560.1"/>
    <property type="match status" value="1"/>
</dbReference>
<dbReference type="PANTHER" id="PTHR30341">
    <property type="entry name" value="SODIUM ION/PROTON ANTIPORTER NHAA-RELATED"/>
    <property type="match status" value="1"/>
</dbReference>
<reference evidence="7 8" key="1">
    <citation type="submission" date="2020-04" db="EMBL/GenBank/DDBJ databases">
        <authorList>
            <person name="De Canck E."/>
        </authorList>
    </citation>
    <scope>NUCLEOTIDE SEQUENCE [LARGE SCALE GENOMIC DNA]</scope>
    <source>
        <strain evidence="7 8">LMG 3328</strain>
    </source>
</reference>
<dbReference type="AlphaFoldDB" id="A0A6S7DWR6"/>
<evidence type="ECO:0000256" key="4">
    <source>
        <dbReference type="ARBA" id="ARBA00022989"/>
    </source>
</evidence>
<keyword evidence="6" id="KW-0406">Ion transport</keyword>
<dbReference type="GO" id="GO:0015385">
    <property type="term" value="F:sodium:proton antiporter activity"/>
    <property type="evidence" value="ECO:0007669"/>
    <property type="project" value="UniProtKB-UniRule"/>
</dbReference>
<feature type="transmembrane region" description="Helical" evidence="6">
    <location>
        <begin position="136"/>
        <end position="155"/>
    </location>
</feature>
<protein>
    <recommendedName>
        <fullName evidence="6">Na(+)/H(+) antiporter NhaA</fullName>
    </recommendedName>
    <alternativeName>
        <fullName evidence="6">Sodium/proton antiporter NhaA</fullName>
    </alternativeName>
</protein>
<dbReference type="GO" id="GO:0006885">
    <property type="term" value="P:regulation of pH"/>
    <property type="evidence" value="ECO:0007669"/>
    <property type="project" value="UniProtKB-UniRule"/>
</dbReference>
<evidence type="ECO:0000256" key="6">
    <source>
        <dbReference type="HAMAP-Rule" id="MF_01844"/>
    </source>
</evidence>
<accession>A0A6S7DWR6</accession>
<comment type="function">
    <text evidence="6">Na(+)/H(+) antiporter that extrudes sodium in exchange for external protons.</text>
</comment>
<feature type="transmembrane region" description="Helical" evidence="6">
    <location>
        <begin position="164"/>
        <end position="185"/>
    </location>
</feature>
<feature type="transmembrane region" description="Helical" evidence="6">
    <location>
        <begin position="69"/>
        <end position="89"/>
    </location>
</feature>
<feature type="transmembrane region" description="Helical" evidence="6">
    <location>
        <begin position="303"/>
        <end position="327"/>
    </location>
</feature>
<keyword evidence="6" id="KW-0915">Sodium</keyword>
<gene>
    <name evidence="6 7" type="primary">nhaA</name>
    <name evidence="7" type="ORF">LMG3328_02038</name>
</gene>
<keyword evidence="5 6" id="KW-0472">Membrane</keyword>
<evidence type="ECO:0000256" key="1">
    <source>
        <dbReference type="ARBA" id="ARBA00004429"/>
    </source>
</evidence>
<keyword evidence="3 6" id="KW-0812">Transmembrane</keyword>
<dbReference type="NCBIfam" id="NF007112">
    <property type="entry name" value="PRK09561.1"/>
    <property type="match status" value="1"/>
</dbReference>
<evidence type="ECO:0000313" key="8">
    <source>
        <dbReference type="Proteomes" id="UP000494122"/>
    </source>
</evidence>
<proteinExistence type="inferred from homology"/>
<feature type="transmembrane region" description="Helical" evidence="6">
    <location>
        <begin position="274"/>
        <end position="296"/>
    </location>
</feature>
<organism evidence="7 8">
    <name type="scientific">Achromobacter ruhlandii</name>
    <dbReference type="NCBI Taxonomy" id="72557"/>
    <lineage>
        <taxon>Bacteria</taxon>
        <taxon>Pseudomonadati</taxon>
        <taxon>Pseudomonadota</taxon>
        <taxon>Betaproteobacteria</taxon>
        <taxon>Burkholderiales</taxon>
        <taxon>Alcaligenaceae</taxon>
        <taxon>Achromobacter</taxon>
    </lineage>
</organism>
<keyword evidence="2 6" id="KW-1003">Cell membrane</keyword>